<sequence>MDETRVIISTPFYTAYQSPNNRVAIVPSSEITATDAELSRHPSTAARQEDTEVNHLEVADEEAKADWKKKLGVLVAKNLIKAAVETDGKTWTGNVARSTLLSFPRNYELFVKKKGDRHVPRKDYYLYGSQHVRTFRSPLEFVPHLIWLFQGQPLKTDGDPDCSCKYCNSGATQSEIHKRLLPHAGPSRVRMPVLPDGPKKSKGAAISVPYKDYTKLNKPS</sequence>
<dbReference type="Proteomes" id="UP000186601">
    <property type="component" value="Unassembled WGS sequence"/>
</dbReference>
<dbReference type="InterPro" id="IPR031915">
    <property type="entry name" value="Clr2_N"/>
</dbReference>
<feature type="domain" description="Cryptic loci regulator 2 N-terminal" evidence="2">
    <location>
        <begin position="100"/>
        <end position="167"/>
    </location>
</feature>
<dbReference type="Pfam" id="PF16761">
    <property type="entry name" value="Clr2_transil"/>
    <property type="match status" value="1"/>
</dbReference>
<comment type="caution">
    <text evidence="3">The sequence shown here is derived from an EMBL/GenBank/DDBJ whole genome shotgun (WGS) entry which is preliminary data.</text>
</comment>
<dbReference type="PANTHER" id="PTHR38046:SF1">
    <property type="entry name" value="CRYPTIC LOCI REGULATOR 2"/>
    <property type="match status" value="1"/>
</dbReference>
<evidence type="ECO:0000313" key="4">
    <source>
        <dbReference type="Proteomes" id="UP000186601"/>
    </source>
</evidence>
<dbReference type="InterPro" id="IPR038986">
    <property type="entry name" value="Clr2"/>
</dbReference>
<dbReference type="GO" id="GO:0033553">
    <property type="term" value="C:rDNA heterochromatin"/>
    <property type="evidence" value="ECO:0007669"/>
    <property type="project" value="TreeGrafter"/>
</dbReference>
<dbReference type="GO" id="GO:0031934">
    <property type="term" value="C:mating-type region heterochromatin"/>
    <property type="evidence" value="ECO:0007669"/>
    <property type="project" value="TreeGrafter"/>
</dbReference>
<dbReference type="PANTHER" id="PTHR38046">
    <property type="entry name" value="CRYPTIC LOCI REGULATOR 2"/>
    <property type="match status" value="1"/>
</dbReference>
<gene>
    <name evidence="3" type="ORF">PHLCEN_2v6019</name>
</gene>
<dbReference type="AlphaFoldDB" id="A0A2R6P0M7"/>
<dbReference type="GO" id="GO:0070824">
    <property type="term" value="C:SHREC complex"/>
    <property type="evidence" value="ECO:0007669"/>
    <property type="project" value="InterPro"/>
</dbReference>
<dbReference type="STRING" id="98765.A0A2R6P0M7"/>
<dbReference type="GO" id="GO:0030466">
    <property type="term" value="P:silent mating-type cassette heterochromatin formation"/>
    <property type="evidence" value="ECO:0007669"/>
    <property type="project" value="TreeGrafter"/>
</dbReference>
<accession>A0A2R6P0M7</accession>
<evidence type="ECO:0000313" key="3">
    <source>
        <dbReference type="EMBL" id="PSR82586.1"/>
    </source>
</evidence>
<reference evidence="3 4" key="1">
    <citation type="submission" date="2018-02" db="EMBL/GenBank/DDBJ databases">
        <title>Genome sequence of the basidiomycete white-rot fungus Phlebia centrifuga.</title>
        <authorList>
            <person name="Granchi Z."/>
            <person name="Peng M."/>
            <person name="de Vries R.P."/>
            <person name="Hilden K."/>
            <person name="Makela M.R."/>
            <person name="Grigoriev I."/>
            <person name="Riley R."/>
        </authorList>
    </citation>
    <scope>NUCLEOTIDE SEQUENCE [LARGE SCALE GENOMIC DNA]</scope>
    <source>
        <strain evidence="3 4">FBCC195</strain>
    </source>
</reference>
<evidence type="ECO:0000256" key="1">
    <source>
        <dbReference type="SAM" id="MobiDB-lite"/>
    </source>
</evidence>
<proteinExistence type="predicted"/>
<evidence type="ECO:0000259" key="2">
    <source>
        <dbReference type="Pfam" id="PF16761"/>
    </source>
</evidence>
<name>A0A2R6P0M7_9APHY</name>
<organism evidence="3 4">
    <name type="scientific">Hermanssonia centrifuga</name>
    <dbReference type="NCBI Taxonomy" id="98765"/>
    <lineage>
        <taxon>Eukaryota</taxon>
        <taxon>Fungi</taxon>
        <taxon>Dikarya</taxon>
        <taxon>Basidiomycota</taxon>
        <taxon>Agaricomycotina</taxon>
        <taxon>Agaricomycetes</taxon>
        <taxon>Polyporales</taxon>
        <taxon>Meruliaceae</taxon>
        <taxon>Hermanssonia</taxon>
    </lineage>
</organism>
<protein>
    <recommendedName>
        <fullName evidence="2">Cryptic loci regulator 2 N-terminal domain-containing protein</fullName>
    </recommendedName>
</protein>
<dbReference type="EMBL" id="MLYV02000581">
    <property type="protein sequence ID" value="PSR82586.1"/>
    <property type="molecule type" value="Genomic_DNA"/>
</dbReference>
<dbReference type="OrthoDB" id="2421327at2759"/>
<keyword evidence="4" id="KW-1185">Reference proteome</keyword>
<feature type="region of interest" description="Disordered" evidence="1">
    <location>
        <begin position="34"/>
        <end position="53"/>
    </location>
</feature>